<evidence type="ECO:0000313" key="3">
    <source>
        <dbReference type="Proteomes" id="UP001374803"/>
    </source>
</evidence>
<dbReference type="SUPFAM" id="SSF159245">
    <property type="entry name" value="AttH-like"/>
    <property type="match status" value="1"/>
</dbReference>
<dbReference type="PROSITE" id="PS51257">
    <property type="entry name" value="PROKAR_LIPOPROTEIN"/>
    <property type="match status" value="1"/>
</dbReference>
<name>A0ABZ2LA03_9BACT</name>
<evidence type="ECO:0000313" key="2">
    <source>
        <dbReference type="EMBL" id="WXB06646.1"/>
    </source>
</evidence>
<dbReference type="Pfam" id="PF17186">
    <property type="entry name" value="Lipocalin_9"/>
    <property type="match status" value="1"/>
</dbReference>
<gene>
    <name evidence="2" type="ORF">LVJ94_05270</name>
</gene>
<feature type="domain" description="AttH" evidence="1">
    <location>
        <begin position="75"/>
        <end position="231"/>
    </location>
</feature>
<dbReference type="Pfam" id="PF07143">
    <property type="entry name" value="CrtC"/>
    <property type="match status" value="1"/>
</dbReference>
<dbReference type="InterPro" id="IPR023374">
    <property type="entry name" value="AttH-like_dom_sf"/>
</dbReference>
<keyword evidence="3" id="KW-1185">Reference proteome</keyword>
<dbReference type="Gene3D" id="2.40.370.10">
    <property type="entry name" value="AttH-like domain"/>
    <property type="match status" value="2"/>
</dbReference>
<sequence>MNVIERSKNRTHSFVQRVGRFVLWPCMGSILVAGCSSSSNEADIVTPQSASLTCQAPSTGVIHLPADDSTHSEPVEWWYWTGHLKTEDGRWFGFEQTFFSTVQSGVKAQMVNTALTDIDGKRFLTRSSLVPGPPRTVENGFALAVSGETAVGGNGHDRLHGVTDGRAIFDLELDAQKPPVAQYGDGYVAYAPSGYAYYYSRERMSAKGMVVLDGKPLAVTGQAWFDHEWGQLSDVVQRGWHWFAIQLDDGREMMLYALNSGEPSPIGSLSDAQCNVTQIDSSEVEITPTGNWTNSSGCTYPTQWHVKYKDIDVTIRPALDDQEVVSIGQRYWEGASIVSGSATGRAYVELTGYCN</sequence>
<dbReference type="RefSeq" id="WP_394836299.1">
    <property type="nucleotide sequence ID" value="NZ_CP089929.1"/>
</dbReference>
<accession>A0ABZ2LA03</accession>
<dbReference type="InterPro" id="IPR010791">
    <property type="entry name" value="AttH_dom"/>
</dbReference>
<dbReference type="EMBL" id="CP089983">
    <property type="protein sequence ID" value="WXB06646.1"/>
    <property type="molecule type" value="Genomic_DNA"/>
</dbReference>
<dbReference type="PANTHER" id="PTHR38591:SF1">
    <property type="entry name" value="BLL1000 PROTEIN"/>
    <property type="match status" value="1"/>
</dbReference>
<evidence type="ECO:0000259" key="1">
    <source>
        <dbReference type="Pfam" id="PF07143"/>
    </source>
</evidence>
<reference evidence="2" key="1">
    <citation type="submission" date="2021-12" db="EMBL/GenBank/DDBJ databases">
        <title>Discovery of the Pendulisporaceae a myxobacterial family with distinct sporulation behavior and unique specialized metabolism.</title>
        <authorList>
            <person name="Garcia R."/>
            <person name="Popoff A."/>
            <person name="Bader C.D."/>
            <person name="Loehr J."/>
            <person name="Walesch S."/>
            <person name="Walt C."/>
            <person name="Boldt J."/>
            <person name="Bunk B."/>
            <person name="Haeckl F.J.F.P.J."/>
            <person name="Gunesch A.P."/>
            <person name="Birkelbach J."/>
            <person name="Nuebel U."/>
            <person name="Pietschmann T."/>
            <person name="Bach T."/>
            <person name="Mueller R."/>
        </authorList>
    </citation>
    <scope>NUCLEOTIDE SEQUENCE</scope>
    <source>
        <strain evidence="2">MSr11367</strain>
    </source>
</reference>
<dbReference type="Proteomes" id="UP001374803">
    <property type="component" value="Chromosome"/>
</dbReference>
<proteinExistence type="predicted"/>
<protein>
    <recommendedName>
        <fullName evidence="1">AttH domain-containing protein</fullName>
    </recommendedName>
</protein>
<organism evidence="2 3">
    <name type="scientific">Pendulispora rubella</name>
    <dbReference type="NCBI Taxonomy" id="2741070"/>
    <lineage>
        <taxon>Bacteria</taxon>
        <taxon>Pseudomonadati</taxon>
        <taxon>Myxococcota</taxon>
        <taxon>Myxococcia</taxon>
        <taxon>Myxococcales</taxon>
        <taxon>Sorangiineae</taxon>
        <taxon>Pendulisporaceae</taxon>
        <taxon>Pendulispora</taxon>
    </lineage>
</organism>
<dbReference type="PANTHER" id="PTHR38591">
    <property type="entry name" value="HYDROLASE"/>
    <property type="match status" value="1"/>
</dbReference>